<dbReference type="InterPro" id="IPR050368">
    <property type="entry name" value="ClC-type_chloride_channel"/>
</dbReference>
<feature type="transmembrane region" description="Helical" evidence="5">
    <location>
        <begin position="261"/>
        <end position="285"/>
    </location>
</feature>
<dbReference type="PANTHER" id="PTHR43427">
    <property type="entry name" value="CHLORIDE CHANNEL PROTEIN CLC-E"/>
    <property type="match status" value="1"/>
</dbReference>
<sequence>MLSIAVDFAGRLSARFAWILLVLPVLGMLSVLLYRALRLPAHLATDTMVDRLRRNDLVPPSLAPGILAGTFLTVLGGGSVGKEAAALQMGASLGALVGRPFKLAPVRRGASAIPRGYAAATGMAACFGALFFAPLGSTMFVLELARFDRAVARHVPTLLVASFAAFGIARATGIGDVIPGVAVPPLSWSLVAQCVLVGLACGAAGTVFGTGLRLARRVVRHRIGRPLIAAAAGGLLFAGIVLAFGWQAFEGTGMPLLRGALAGHAGGADFAVKAALTVLALGFGLKGGEIMPMFTVGALLGCALGGLTGAAAPFSAALGLAAFFAAASRCPLAALLMGAEIFGLAAAPYLALAVVVAYAGSRDVGVFGHGAASELVRLRRQERERAAELAERMQRRTGR</sequence>
<dbReference type="Pfam" id="PF00654">
    <property type="entry name" value="Voltage_CLC"/>
    <property type="match status" value="1"/>
</dbReference>
<evidence type="ECO:0000256" key="5">
    <source>
        <dbReference type="SAM" id="Phobius"/>
    </source>
</evidence>
<evidence type="ECO:0000256" key="4">
    <source>
        <dbReference type="ARBA" id="ARBA00023136"/>
    </source>
</evidence>
<keyword evidence="7" id="KW-1185">Reference proteome</keyword>
<feature type="transmembrane region" description="Helical" evidence="5">
    <location>
        <begin position="157"/>
        <end position="178"/>
    </location>
</feature>
<evidence type="ECO:0000313" key="7">
    <source>
        <dbReference type="Proteomes" id="UP000236197"/>
    </source>
</evidence>
<dbReference type="InterPro" id="IPR014743">
    <property type="entry name" value="Cl-channel_core"/>
</dbReference>
<dbReference type="AlphaFoldDB" id="A0A2K2U926"/>
<dbReference type="EMBL" id="PPEK01000020">
    <property type="protein sequence ID" value="PNV66831.1"/>
    <property type="molecule type" value="Genomic_DNA"/>
</dbReference>
<dbReference type="InterPro" id="IPR001807">
    <property type="entry name" value="ClC"/>
</dbReference>
<feature type="transmembrane region" description="Helical" evidence="5">
    <location>
        <begin position="117"/>
        <end position="145"/>
    </location>
</feature>
<comment type="caution">
    <text evidence="6">The sequence shown here is derived from an EMBL/GenBank/DDBJ whole genome shotgun (WGS) entry which is preliminary data.</text>
</comment>
<dbReference type="GO" id="GO:0016020">
    <property type="term" value="C:membrane"/>
    <property type="evidence" value="ECO:0007669"/>
    <property type="project" value="UniProtKB-SubCell"/>
</dbReference>
<feature type="transmembrane region" description="Helical" evidence="5">
    <location>
        <begin position="16"/>
        <end position="37"/>
    </location>
</feature>
<name>A0A2K2U926_9ACTN</name>
<dbReference type="PRINTS" id="PR00762">
    <property type="entry name" value="CLCHANNEL"/>
</dbReference>
<dbReference type="OrthoDB" id="9767361at2"/>
<protein>
    <submittedName>
        <fullName evidence="6">Chloride channel protein</fullName>
    </submittedName>
</protein>
<dbReference type="GO" id="GO:0015108">
    <property type="term" value="F:chloride transmembrane transporter activity"/>
    <property type="evidence" value="ECO:0007669"/>
    <property type="project" value="InterPro"/>
</dbReference>
<dbReference type="SUPFAM" id="SSF81340">
    <property type="entry name" value="Clc chloride channel"/>
    <property type="match status" value="1"/>
</dbReference>
<evidence type="ECO:0000256" key="2">
    <source>
        <dbReference type="ARBA" id="ARBA00022692"/>
    </source>
</evidence>
<feature type="transmembrane region" description="Helical" evidence="5">
    <location>
        <begin position="297"/>
        <end position="326"/>
    </location>
</feature>
<evidence type="ECO:0000256" key="1">
    <source>
        <dbReference type="ARBA" id="ARBA00004141"/>
    </source>
</evidence>
<feature type="transmembrane region" description="Helical" evidence="5">
    <location>
        <begin position="57"/>
        <end position="80"/>
    </location>
</feature>
<feature type="transmembrane region" description="Helical" evidence="5">
    <location>
        <begin position="190"/>
        <end position="215"/>
    </location>
</feature>
<accession>A0A2K2U926</accession>
<organism evidence="6 7">
    <name type="scientific">Enteroscipio rubneri</name>
    <dbReference type="NCBI Taxonomy" id="2070686"/>
    <lineage>
        <taxon>Bacteria</taxon>
        <taxon>Bacillati</taxon>
        <taxon>Actinomycetota</taxon>
        <taxon>Coriobacteriia</taxon>
        <taxon>Eggerthellales</taxon>
        <taxon>Eggerthellaceae</taxon>
        <taxon>Enteroscipio</taxon>
    </lineage>
</organism>
<dbReference type="Proteomes" id="UP000236197">
    <property type="component" value="Unassembled WGS sequence"/>
</dbReference>
<reference evidence="7" key="1">
    <citation type="submission" date="2018-01" db="EMBL/GenBank/DDBJ databases">
        <title>Rubneribacter badeniensis gen. nov., sp. nov., and Colonibacter rubneri, gen. nov., sp. nov., WGS of new members of the Eggerthellaceae.</title>
        <authorList>
            <person name="Danylec N."/>
            <person name="Stoll D.A."/>
            <person name="Doetsch A."/>
            <person name="Kulling S.E."/>
            <person name="Huch M."/>
        </authorList>
    </citation>
    <scope>NUCLEOTIDE SEQUENCE [LARGE SCALE GENOMIC DNA]</scope>
    <source>
        <strain evidence="7">ResAG-96</strain>
    </source>
</reference>
<keyword evidence="2 5" id="KW-0812">Transmembrane</keyword>
<gene>
    <name evidence="6" type="ORF">C2L71_11200</name>
</gene>
<feature type="transmembrane region" description="Helical" evidence="5">
    <location>
        <begin position="332"/>
        <end position="359"/>
    </location>
</feature>
<keyword evidence="3 5" id="KW-1133">Transmembrane helix</keyword>
<feature type="transmembrane region" description="Helical" evidence="5">
    <location>
        <begin position="227"/>
        <end position="249"/>
    </location>
</feature>
<proteinExistence type="predicted"/>
<evidence type="ECO:0000256" key="3">
    <source>
        <dbReference type="ARBA" id="ARBA00022989"/>
    </source>
</evidence>
<comment type="subcellular location">
    <subcellularLocation>
        <location evidence="1">Membrane</location>
        <topology evidence="1">Multi-pass membrane protein</topology>
    </subcellularLocation>
</comment>
<evidence type="ECO:0000313" key="6">
    <source>
        <dbReference type="EMBL" id="PNV66831.1"/>
    </source>
</evidence>
<keyword evidence="4 5" id="KW-0472">Membrane</keyword>
<dbReference type="Gene3D" id="1.10.3080.10">
    <property type="entry name" value="Clc chloride channel"/>
    <property type="match status" value="1"/>
</dbReference>